<feature type="active site" description="Proton donor" evidence="5">
    <location>
        <position position="119"/>
    </location>
</feature>
<gene>
    <name evidence="5" type="primary">rimI</name>
    <name evidence="8" type="ORF">A9R00_02075</name>
</gene>
<dbReference type="InterPro" id="IPR000182">
    <property type="entry name" value="GNAT_dom"/>
</dbReference>
<comment type="similarity">
    <text evidence="1 5 6">Belongs to the acetyltransferase family. RimI subfamily.</text>
</comment>
<dbReference type="SUPFAM" id="SSF55729">
    <property type="entry name" value="Acyl-CoA N-acyltransferases (Nat)"/>
    <property type="match status" value="1"/>
</dbReference>
<dbReference type="InterPro" id="IPR016181">
    <property type="entry name" value="Acyl_CoA_acyltransferase"/>
</dbReference>
<dbReference type="GO" id="GO:0008999">
    <property type="term" value="F:protein-N-terminal-alanine acetyltransferase activity"/>
    <property type="evidence" value="ECO:0007669"/>
    <property type="project" value="UniProtKB-UniRule"/>
</dbReference>
<feature type="domain" description="N-acetyltransferase" evidence="7">
    <location>
        <begin position="1"/>
        <end position="150"/>
    </location>
</feature>
<evidence type="ECO:0000256" key="4">
    <source>
        <dbReference type="ARBA" id="ARBA00023315"/>
    </source>
</evidence>
<feature type="binding site" evidence="5">
    <location>
        <position position="112"/>
    </location>
    <ligand>
        <name>acetyl-CoA</name>
        <dbReference type="ChEBI" id="CHEBI:57288"/>
    </ligand>
</feature>
<evidence type="ECO:0000313" key="9">
    <source>
        <dbReference type="Proteomes" id="UP000227088"/>
    </source>
</evidence>
<organism evidence="8 9">
    <name type="scientific">Oleispira antarctica</name>
    <dbReference type="NCBI Taxonomy" id="188908"/>
    <lineage>
        <taxon>Bacteria</taxon>
        <taxon>Pseudomonadati</taxon>
        <taxon>Pseudomonadota</taxon>
        <taxon>Gammaproteobacteria</taxon>
        <taxon>Oceanospirillales</taxon>
        <taxon>Oceanospirillaceae</taxon>
        <taxon>Oleispira</taxon>
    </lineage>
</organism>
<keyword evidence="3 5" id="KW-0808">Transferase</keyword>
<evidence type="ECO:0000256" key="3">
    <source>
        <dbReference type="ARBA" id="ARBA00022679"/>
    </source>
</evidence>
<dbReference type="AlphaFoldDB" id="A0A1Y5HV83"/>
<evidence type="ECO:0000256" key="5">
    <source>
        <dbReference type="HAMAP-Rule" id="MF_02210"/>
    </source>
</evidence>
<comment type="caution">
    <text evidence="8">The sequence shown here is derived from an EMBL/GenBank/DDBJ whole genome shotgun (WGS) entry which is preliminary data.</text>
</comment>
<dbReference type="Pfam" id="PF00583">
    <property type="entry name" value="Acetyltransf_1"/>
    <property type="match status" value="1"/>
</dbReference>
<sequence length="150" mass="16912">MPIRLMQEEDLAAVMINENAAYDFPWSSSIMASNQKRHYCVVFEAAADSENAGEVLGHAILSTVVDEASVLNIAVSPKAQRQRVGYQLMDDILQYAGSRNCIEVFLEVRESNRPAFTMYHQFGFNEVGVRNNYYPSHQGRENAILLACYL</sequence>
<dbReference type="EC" id="2.3.1.266" evidence="5 6"/>
<dbReference type="InterPro" id="IPR043690">
    <property type="entry name" value="RimI"/>
</dbReference>
<dbReference type="InterPro" id="IPR050680">
    <property type="entry name" value="YpeA/RimI_acetyltransf"/>
</dbReference>
<dbReference type="GO" id="GO:0005737">
    <property type="term" value="C:cytoplasm"/>
    <property type="evidence" value="ECO:0007669"/>
    <property type="project" value="UniProtKB-SubCell"/>
</dbReference>
<reference evidence="9" key="1">
    <citation type="journal article" date="2017" name="Proc. Natl. Acad. Sci. U.S.A.">
        <title>Simulation of Deepwater Horizon oil plume reveals substrate specialization within a complex community of hydrocarbon degraders.</title>
        <authorList>
            <person name="Hu P."/>
            <person name="Dubinsky E.A."/>
            <person name="Probst A.J."/>
            <person name="Wang J."/>
            <person name="Sieber C.M.K."/>
            <person name="Tom L.M."/>
            <person name="Gardinali P."/>
            <person name="Banfield J.F."/>
            <person name="Atlas R.M."/>
            <person name="Andersen G.L."/>
        </authorList>
    </citation>
    <scope>NUCLEOTIDE SEQUENCE [LARGE SCALE GENOMIC DNA]</scope>
</reference>
<dbReference type="PANTHER" id="PTHR43420:SF51">
    <property type="entry name" value="PEPTIDYL-LYSINE N-ACETYLTRANSFERASE YIAC"/>
    <property type="match status" value="1"/>
</dbReference>
<dbReference type="Gene3D" id="3.40.630.30">
    <property type="match status" value="1"/>
</dbReference>
<comment type="catalytic activity">
    <reaction evidence="5 6">
        <text>N-terminal L-alanyl-[ribosomal protein bS18] + acetyl-CoA = N-terminal N(alpha)-acetyl-L-alanyl-[ribosomal protein bS18] + CoA + H(+)</text>
        <dbReference type="Rhea" id="RHEA:43756"/>
        <dbReference type="Rhea" id="RHEA-COMP:10676"/>
        <dbReference type="Rhea" id="RHEA-COMP:10677"/>
        <dbReference type="ChEBI" id="CHEBI:15378"/>
        <dbReference type="ChEBI" id="CHEBI:57287"/>
        <dbReference type="ChEBI" id="CHEBI:57288"/>
        <dbReference type="ChEBI" id="CHEBI:64718"/>
        <dbReference type="ChEBI" id="CHEBI:83683"/>
        <dbReference type="EC" id="2.3.1.266"/>
    </reaction>
</comment>
<dbReference type="Proteomes" id="UP000227088">
    <property type="component" value="Unassembled WGS sequence"/>
</dbReference>
<protein>
    <recommendedName>
        <fullName evidence="5 6">[Ribosomal protein bS18]-alanine N-acetyltransferase</fullName>
        <ecNumber evidence="5 6">2.3.1.266</ecNumber>
    </recommendedName>
</protein>
<feature type="binding site" evidence="5">
    <location>
        <begin position="73"/>
        <end position="75"/>
    </location>
    <ligand>
        <name>acetyl-CoA</name>
        <dbReference type="ChEBI" id="CHEBI:57288"/>
    </ligand>
</feature>
<dbReference type="InterPro" id="IPR006464">
    <property type="entry name" value="AcTrfase_RimI/Ard1"/>
</dbReference>
<dbReference type="HAMAP" id="MF_02210">
    <property type="entry name" value="RimI"/>
    <property type="match status" value="1"/>
</dbReference>
<accession>A0A1Y5HV83</accession>
<evidence type="ECO:0000256" key="2">
    <source>
        <dbReference type="ARBA" id="ARBA00022490"/>
    </source>
</evidence>
<feature type="active site" description="Proton acceptor" evidence="5">
    <location>
        <position position="107"/>
    </location>
</feature>
<comment type="function">
    <text evidence="5 6">Acetylates the N-terminal alanine of ribosomal protein bS18.</text>
</comment>
<comment type="subcellular location">
    <subcellularLocation>
        <location evidence="5 6">Cytoplasm</location>
    </subcellularLocation>
</comment>
<comment type="caution">
    <text evidence="5">Lacks conserved residue(s) required for the propagation of feature annotation.</text>
</comment>
<evidence type="ECO:0000256" key="6">
    <source>
        <dbReference type="RuleBase" id="RU363094"/>
    </source>
</evidence>
<evidence type="ECO:0000259" key="7">
    <source>
        <dbReference type="PROSITE" id="PS51186"/>
    </source>
</evidence>
<evidence type="ECO:0000256" key="1">
    <source>
        <dbReference type="ARBA" id="ARBA00005395"/>
    </source>
</evidence>
<keyword evidence="4 5" id="KW-0012">Acyltransferase</keyword>
<dbReference type="PANTHER" id="PTHR43420">
    <property type="entry name" value="ACETYLTRANSFERASE"/>
    <property type="match status" value="1"/>
</dbReference>
<dbReference type="EMBL" id="MABE01000123">
    <property type="protein sequence ID" value="OUS41211.1"/>
    <property type="molecule type" value="Genomic_DNA"/>
</dbReference>
<keyword evidence="2 5" id="KW-0963">Cytoplasm</keyword>
<name>A0A1Y5HV83_OLEAN</name>
<dbReference type="NCBIfam" id="TIGR01575">
    <property type="entry name" value="rimI"/>
    <property type="match status" value="1"/>
</dbReference>
<evidence type="ECO:0000313" key="8">
    <source>
        <dbReference type="EMBL" id="OUS41211.1"/>
    </source>
</evidence>
<dbReference type="CDD" id="cd04301">
    <property type="entry name" value="NAT_SF"/>
    <property type="match status" value="1"/>
</dbReference>
<proteinExistence type="inferred from homology"/>
<dbReference type="PROSITE" id="PS51186">
    <property type="entry name" value="GNAT"/>
    <property type="match status" value="1"/>
</dbReference>